<feature type="region of interest" description="Disordered" evidence="1">
    <location>
        <begin position="289"/>
        <end position="312"/>
    </location>
</feature>
<feature type="transmembrane region" description="Helical" evidence="2">
    <location>
        <begin position="440"/>
        <end position="461"/>
    </location>
</feature>
<accession>A0A164T046</accession>
<feature type="compositionally biased region" description="Low complexity" evidence="1">
    <location>
        <begin position="142"/>
        <end position="175"/>
    </location>
</feature>
<keyword evidence="2" id="KW-0812">Transmembrane</keyword>
<feature type="region of interest" description="Disordered" evidence="1">
    <location>
        <begin position="396"/>
        <end position="423"/>
    </location>
</feature>
<evidence type="ECO:0000256" key="2">
    <source>
        <dbReference type="SAM" id="Phobius"/>
    </source>
</evidence>
<organism evidence="3 4">
    <name type="scientific">Sistotremastrum niveocremeum HHB9708</name>
    <dbReference type="NCBI Taxonomy" id="1314777"/>
    <lineage>
        <taxon>Eukaryota</taxon>
        <taxon>Fungi</taxon>
        <taxon>Dikarya</taxon>
        <taxon>Basidiomycota</taxon>
        <taxon>Agaricomycotina</taxon>
        <taxon>Agaricomycetes</taxon>
        <taxon>Sistotremastrales</taxon>
        <taxon>Sistotremastraceae</taxon>
        <taxon>Sertulicium</taxon>
        <taxon>Sertulicium niveocremeum</taxon>
    </lineage>
</organism>
<feature type="compositionally biased region" description="Polar residues" evidence="1">
    <location>
        <begin position="398"/>
        <end position="423"/>
    </location>
</feature>
<feature type="compositionally biased region" description="Low complexity" evidence="1">
    <location>
        <begin position="46"/>
        <end position="56"/>
    </location>
</feature>
<dbReference type="Proteomes" id="UP000076722">
    <property type="component" value="Unassembled WGS sequence"/>
</dbReference>
<feature type="region of interest" description="Disordered" evidence="1">
    <location>
        <begin position="324"/>
        <end position="343"/>
    </location>
</feature>
<keyword evidence="4" id="KW-1185">Reference proteome</keyword>
<feature type="compositionally biased region" description="Acidic residues" evidence="1">
    <location>
        <begin position="122"/>
        <end position="131"/>
    </location>
</feature>
<dbReference type="EMBL" id="KV419412">
    <property type="protein sequence ID" value="KZS91957.1"/>
    <property type="molecule type" value="Genomic_DNA"/>
</dbReference>
<evidence type="ECO:0000313" key="3">
    <source>
        <dbReference type="EMBL" id="KZS91957.1"/>
    </source>
</evidence>
<dbReference type="AlphaFoldDB" id="A0A164T046"/>
<evidence type="ECO:0000256" key="1">
    <source>
        <dbReference type="SAM" id="MobiDB-lite"/>
    </source>
</evidence>
<name>A0A164T046_9AGAM</name>
<gene>
    <name evidence="3" type="ORF">SISNIDRAFT_486896</name>
</gene>
<evidence type="ECO:0000313" key="4">
    <source>
        <dbReference type="Proteomes" id="UP000076722"/>
    </source>
</evidence>
<keyword evidence="2" id="KW-0472">Membrane</keyword>
<sequence>MSTLVAIPTPLPASPTPFAALDPVPDFAATAMAGKLTATQRPVAESSSRSSTPSISLKRKAEDDDGARSLVVPLGADFVGAPPGEGPRARMASKRPRLSCSPEPDLDSLMVEAPHSESSTTESEEIVEVVDEPTSSNATEVSSEASSSSSSSSTPSTPSTSTLTISTTPSLSSPSAEPPSPIHPLSAPSSAPIPSSSSSTSSSPNPAFMQTTLPPRRLFHRAQPTSPLAPNPVPYIRKIFPFLRPARYPHCDENKCFRYRFLKGRYLNAIEQYKHQALSYPYQAYRPSTSRTHTFEDGSDSDSDSDEDEDDEYIETSYSHEMSFDSSMTLSSSPSTSSSTCSDLDLSNIDPALLEEDRGRALSGGVALGMPSSTRFGGEVNEDDDEDGEFEIEDDLTLWSNPDSVPATPSSRAASTPRSYISSRESTPAMGYLAPGPEDLLCILAFCFAATSTPAIFWYILRIYCAYTYYPIFTTSSSYATGLSSSHLMTPSRDSRVSAVAVATPRRCRPWSPGGRSSRQNLSSFWVSFPYSLCICSPYHPTSYYTPPPIFPPSSRVLRRG</sequence>
<protein>
    <submittedName>
        <fullName evidence="3">Uncharacterized protein</fullName>
    </submittedName>
</protein>
<feature type="region of interest" description="Disordered" evidence="1">
    <location>
        <begin position="37"/>
        <end position="211"/>
    </location>
</feature>
<proteinExistence type="predicted"/>
<reference evidence="3 4" key="1">
    <citation type="journal article" date="2016" name="Mol. Biol. Evol.">
        <title>Comparative Genomics of Early-Diverging Mushroom-Forming Fungi Provides Insights into the Origins of Lignocellulose Decay Capabilities.</title>
        <authorList>
            <person name="Nagy L.G."/>
            <person name="Riley R."/>
            <person name="Tritt A."/>
            <person name="Adam C."/>
            <person name="Daum C."/>
            <person name="Floudas D."/>
            <person name="Sun H."/>
            <person name="Yadav J.S."/>
            <person name="Pangilinan J."/>
            <person name="Larsson K.H."/>
            <person name="Matsuura K."/>
            <person name="Barry K."/>
            <person name="Labutti K."/>
            <person name="Kuo R."/>
            <person name="Ohm R.A."/>
            <person name="Bhattacharya S.S."/>
            <person name="Shirouzu T."/>
            <person name="Yoshinaga Y."/>
            <person name="Martin F.M."/>
            <person name="Grigoriev I.V."/>
            <person name="Hibbett D.S."/>
        </authorList>
    </citation>
    <scope>NUCLEOTIDE SEQUENCE [LARGE SCALE GENOMIC DNA]</scope>
    <source>
        <strain evidence="3 4">HHB9708</strain>
    </source>
</reference>
<keyword evidence="2" id="KW-1133">Transmembrane helix</keyword>
<feature type="compositionally biased region" description="Acidic residues" evidence="1">
    <location>
        <begin position="297"/>
        <end position="312"/>
    </location>
</feature>
<feature type="compositionally biased region" description="Low complexity" evidence="1">
    <location>
        <begin position="183"/>
        <end position="207"/>
    </location>
</feature>